<keyword evidence="8" id="KW-0547">Nucleotide-binding</keyword>
<dbReference type="PANTHER" id="PTHR45453:SF1">
    <property type="entry name" value="PHOSPHATE REGULON SENSOR PROTEIN PHOR"/>
    <property type="match status" value="1"/>
</dbReference>
<proteinExistence type="predicted"/>
<dbReference type="PROSITE" id="PS50113">
    <property type="entry name" value="PAC"/>
    <property type="match status" value="1"/>
</dbReference>
<dbReference type="FunFam" id="3.30.565.10:FF:000006">
    <property type="entry name" value="Sensor histidine kinase WalK"/>
    <property type="match status" value="1"/>
</dbReference>
<keyword evidence="11 14" id="KW-1133">Transmembrane helix</keyword>
<dbReference type="SUPFAM" id="SSF55874">
    <property type="entry name" value="ATPase domain of HSP90 chaperone/DNA topoisomerase II/histidine kinase"/>
    <property type="match status" value="1"/>
</dbReference>
<keyword evidence="10" id="KW-0067">ATP-binding</keyword>
<comment type="subcellular location">
    <subcellularLocation>
        <location evidence="2">Cell membrane</location>
        <topology evidence="2">Multi-pass membrane protein</topology>
    </subcellularLocation>
</comment>
<dbReference type="SMART" id="SM00304">
    <property type="entry name" value="HAMP"/>
    <property type="match status" value="1"/>
</dbReference>
<keyword evidence="21" id="KW-1185">Reference proteome</keyword>
<evidence type="ECO:0000256" key="4">
    <source>
        <dbReference type="ARBA" id="ARBA00022475"/>
    </source>
</evidence>
<dbReference type="InterPro" id="IPR003594">
    <property type="entry name" value="HATPase_dom"/>
</dbReference>
<sequence length="623" mass="70642">MKEKQEKSKISFLNSIHLKIPLVIILLLLLGLQFAGAYFIQQLEQEMMRSFDDQMNVQIGFLEDSVRPIIQNEDNKTSDQQAQLINSLRRFNVSNVLETLVVDDKGQILASSNPSNQANVGQQTTDNMIRTVLYNNTSLSKEMYDNEENLRIKQYVVPIFSSDNSGLLIGVLSVTVNIESVYNQVQNTGLIYITSSGLALVFSILLAVLISRGITGPVQEMTNQIEKIADGNYSDQVKVYSNDEMGVLAQSINYLSVRVREAQESTESERQRLDSVLKHMTDGVIATDRRSRVMITNNRACELIGKKEAEIMGHSIMEVLNLRDKYTFRELLNSESDILMHFTSDDGQESIIKGELSVIQRESGYVSGLVWVLTDVTEHEKIERDRRQFVSNVSHELRTPLTSVRSYSEALADGAIKDSELAVEFLGVIQRETDRMIRMISDLLNLSRMDSNRQEMNLELIDFQGLVNHILDRFDMMIQSEDYVNEEYHIQRELTKSPIWVEADQDRLTQVIDNILNNAIKYSPDGGTITVRLMTTHNEAILSVQDQGLGIPQKALGHVFDRFYRVDKARSRQQGGSGLGLAIAKEVVELHHGKIWANSIENKGSTFFISLPFEPDMGEDDWE</sequence>
<keyword evidence="9 19" id="KW-0418">Kinase</keyword>
<evidence type="ECO:0000313" key="22">
    <source>
        <dbReference type="Proteomes" id="UP001069047"/>
    </source>
</evidence>
<dbReference type="CDD" id="cd00130">
    <property type="entry name" value="PAS"/>
    <property type="match status" value="1"/>
</dbReference>
<dbReference type="GeneID" id="86857704"/>
<dbReference type="NCBIfam" id="TIGR00229">
    <property type="entry name" value="sensory_box"/>
    <property type="match status" value="1"/>
</dbReference>
<dbReference type="GO" id="GO:0016036">
    <property type="term" value="P:cellular response to phosphate starvation"/>
    <property type="evidence" value="ECO:0007669"/>
    <property type="project" value="TreeGrafter"/>
</dbReference>
<evidence type="ECO:0000256" key="7">
    <source>
        <dbReference type="ARBA" id="ARBA00022692"/>
    </source>
</evidence>
<evidence type="ECO:0000256" key="12">
    <source>
        <dbReference type="ARBA" id="ARBA00023012"/>
    </source>
</evidence>
<protein>
    <recommendedName>
        <fullName evidence="3">histidine kinase</fullName>
        <ecNumber evidence="3">2.7.13.3</ecNumber>
    </recommendedName>
</protein>
<dbReference type="Pfam" id="PF00672">
    <property type="entry name" value="HAMP"/>
    <property type="match status" value="1"/>
</dbReference>
<reference evidence="20 21" key="1">
    <citation type="journal article" date="2020" name="J. Bacteriol.">
        <title>Aerococcus urinae Isolated from Women with Lower Urinary Tract Symptoms: In Vitro Aggregation and Genome Analysis.</title>
        <authorList>
            <person name="Hilt E.E."/>
            <person name="Putonti C."/>
            <person name="Thomas-White K."/>
            <person name="Lewis A.L."/>
            <person name="Visick K.L."/>
            <person name="Gilbert N.M."/>
            <person name="Wolfe A.J."/>
        </authorList>
    </citation>
    <scope>NUCLEOTIDE SEQUENCE [LARGE SCALE GENOMIC DNA]</scope>
    <source>
        <strain evidence="20 21">UMB1016</strain>
    </source>
</reference>
<evidence type="ECO:0000256" key="9">
    <source>
        <dbReference type="ARBA" id="ARBA00022777"/>
    </source>
</evidence>
<keyword evidence="6 19" id="KW-0808">Transferase</keyword>
<dbReference type="Gene3D" id="1.10.8.500">
    <property type="entry name" value="HAMP domain in histidine kinase"/>
    <property type="match status" value="1"/>
</dbReference>
<dbReference type="GO" id="GO:0006355">
    <property type="term" value="P:regulation of DNA-templated transcription"/>
    <property type="evidence" value="ECO:0007669"/>
    <property type="project" value="InterPro"/>
</dbReference>
<dbReference type="Pfam" id="PF00512">
    <property type="entry name" value="HisKA"/>
    <property type="match status" value="1"/>
</dbReference>
<dbReference type="CDD" id="cd00082">
    <property type="entry name" value="HisKA"/>
    <property type="match status" value="1"/>
</dbReference>
<dbReference type="SMART" id="SM00091">
    <property type="entry name" value="PAS"/>
    <property type="match status" value="1"/>
</dbReference>
<dbReference type="InterPro" id="IPR000014">
    <property type="entry name" value="PAS"/>
</dbReference>
<evidence type="ECO:0000256" key="13">
    <source>
        <dbReference type="ARBA" id="ARBA00023136"/>
    </source>
</evidence>
<dbReference type="InterPro" id="IPR035965">
    <property type="entry name" value="PAS-like_dom_sf"/>
</dbReference>
<dbReference type="SUPFAM" id="SSF158472">
    <property type="entry name" value="HAMP domain-like"/>
    <property type="match status" value="1"/>
</dbReference>
<dbReference type="NCBIfam" id="NF033092">
    <property type="entry name" value="HK_WalK"/>
    <property type="match status" value="1"/>
</dbReference>
<dbReference type="PROSITE" id="PS50112">
    <property type="entry name" value="PAS"/>
    <property type="match status" value="1"/>
</dbReference>
<evidence type="ECO:0000256" key="10">
    <source>
        <dbReference type="ARBA" id="ARBA00022840"/>
    </source>
</evidence>
<evidence type="ECO:0000313" key="19">
    <source>
        <dbReference type="EMBL" id="MCY3086827.1"/>
    </source>
</evidence>
<dbReference type="Proteomes" id="UP001069047">
    <property type="component" value="Unassembled WGS sequence"/>
</dbReference>
<evidence type="ECO:0000256" key="11">
    <source>
        <dbReference type="ARBA" id="ARBA00022989"/>
    </source>
</evidence>
<keyword evidence="4" id="KW-1003">Cell membrane</keyword>
<gene>
    <name evidence="19" type="primary">walK</name>
    <name evidence="20" type="ORF">DBT44_0001955</name>
    <name evidence="19" type="ORF">ODY61_01705</name>
</gene>
<evidence type="ECO:0000259" key="15">
    <source>
        <dbReference type="PROSITE" id="PS50109"/>
    </source>
</evidence>
<dbReference type="GO" id="GO:0005524">
    <property type="term" value="F:ATP binding"/>
    <property type="evidence" value="ECO:0007669"/>
    <property type="project" value="UniProtKB-KW"/>
</dbReference>
<evidence type="ECO:0000259" key="16">
    <source>
        <dbReference type="PROSITE" id="PS50112"/>
    </source>
</evidence>
<dbReference type="SMART" id="SM00387">
    <property type="entry name" value="HATPase_c"/>
    <property type="match status" value="1"/>
</dbReference>
<feature type="transmembrane region" description="Helical" evidence="14">
    <location>
        <begin position="190"/>
        <end position="211"/>
    </location>
</feature>
<dbReference type="InterPro" id="IPR004358">
    <property type="entry name" value="Sig_transdc_His_kin-like_C"/>
</dbReference>
<evidence type="ECO:0000256" key="14">
    <source>
        <dbReference type="SAM" id="Phobius"/>
    </source>
</evidence>
<dbReference type="Gene3D" id="3.30.450.20">
    <property type="entry name" value="PAS domain"/>
    <property type="match status" value="2"/>
</dbReference>
<evidence type="ECO:0000256" key="3">
    <source>
        <dbReference type="ARBA" id="ARBA00012438"/>
    </source>
</evidence>
<dbReference type="SUPFAM" id="SSF55785">
    <property type="entry name" value="PYP-like sensor domain (PAS domain)"/>
    <property type="match status" value="1"/>
</dbReference>
<dbReference type="InterPro" id="IPR036097">
    <property type="entry name" value="HisK_dim/P_sf"/>
</dbReference>
<dbReference type="SUPFAM" id="SSF47384">
    <property type="entry name" value="Homodimeric domain of signal transducing histidine kinase"/>
    <property type="match status" value="1"/>
</dbReference>
<dbReference type="InterPro" id="IPR005467">
    <property type="entry name" value="His_kinase_dom"/>
</dbReference>
<accession>A0A1E9PPE8</accession>
<keyword evidence="13 14" id="KW-0472">Membrane</keyword>
<dbReference type="GO" id="GO:0000155">
    <property type="term" value="F:phosphorelay sensor kinase activity"/>
    <property type="evidence" value="ECO:0007669"/>
    <property type="project" value="InterPro"/>
</dbReference>
<dbReference type="GO" id="GO:0004721">
    <property type="term" value="F:phosphoprotein phosphatase activity"/>
    <property type="evidence" value="ECO:0007669"/>
    <property type="project" value="TreeGrafter"/>
</dbReference>
<name>A0A1E9PPE8_9LACT</name>
<dbReference type="SMART" id="SM00388">
    <property type="entry name" value="HisKA"/>
    <property type="match status" value="1"/>
</dbReference>
<feature type="domain" description="PAS" evidence="16">
    <location>
        <begin position="269"/>
        <end position="333"/>
    </location>
</feature>
<evidence type="ECO:0000256" key="6">
    <source>
        <dbReference type="ARBA" id="ARBA00022679"/>
    </source>
</evidence>
<dbReference type="InterPro" id="IPR029151">
    <property type="entry name" value="Sensor-like_sf"/>
</dbReference>
<dbReference type="Gene3D" id="3.30.565.10">
    <property type="entry name" value="Histidine kinase-like ATPase, C-terminal domain"/>
    <property type="match status" value="1"/>
</dbReference>
<dbReference type="FunFam" id="1.10.287.130:FF:000001">
    <property type="entry name" value="Two-component sensor histidine kinase"/>
    <property type="match status" value="1"/>
</dbReference>
<dbReference type="InterPro" id="IPR000700">
    <property type="entry name" value="PAS-assoc_C"/>
</dbReference>
<keyword evidence="7 14" id="KW-0812">Transmembrane</keyword>
<evidence type="ECO:0000313" key="21">
    <source>
        <dbReference type="Proteomes" id="UP000250354"/>
    </source>
</evidence>
<reference evidence="20" key="3">
    <citation type="submission" date="2024-02" db="EMBL/GenBank/DDBJ databases">
        <authorList>
            <person name="Choi B."/>
        </authorList>
    </citation>
    <scope>NUCLEOTIDE SEQUENCE</scope>
    <source>
        <strain evidence="20">UMB1016</strain>
    </source>
</reference>
<organism evidence="19 22">
    <name type="scientific">Aerococcus mictus</name>
    <dbReference type="NCBI Taxonomy" id="2976810"/>
    <lineage>
        <taxon>Bacteria</taxon>
        <taxon>Bacillati</taxon>
        <taxon>Bacillota</taxon>
        <taxon>Bacilli</taxon>
        <taxon>Lactobacillales</taxon>
        <taxon>Aerococcaceae</taxon>
        <taxon>Aerococcus</taxon>
    </lineage>
</organism>
<dbReference type="PANTHER" id="PTHR45453">
    <property type="entry name" value="PHOSPHATE REGULON SENSOR PROTEIN PHOR"/>
    <property type="match status" value="1"/>
</dbReference>
<dbReference type="GeneID" id="86969941"/>
<dbReference type="SUPFAM" id="SSF103190">
    <property type="entry name" value="Sensory domain-like"/>
    <property type="match status" value="1"/>
</dbReference>
<evidence type="ECO:0000259" key="18">
    <source>
        <dbReference type="PROSITE" id="PS50885"/>
    </source>
</evidence>
<reference evidence="19" key="2">
    <citation type="submission" date="2022-09" db="EMBL/GenBank/DDBJ databases">
        <title>Aerococcus urinae taxonomy study.</title>
        <authorList>
            <person name="Christensen J."/>
            <person name="Senneby E."/>
        </authorList>
    </citation>
    <scope>NUCLEOTIDE SEQUENCE</scope>
    <source>
        <strain evidence="19">LUND-41-B12</strain>
    </source>
</reference>
<feature type="domain" description="PAC" evidence="17">
    <location>
        <begin position="336"/>
        <end position="388"/>
    </location>
</feature>
<comment type="catalytic activity">
    <reaction evidence="1">
        <text>ATP + protein L-histidine = ADP + protein N-phospho-L-histidine.</text>
        <dbReference type="EC" id="2.7.13.3"/>
    </reaction>
</comment>
<evidence type="ECO:0000256" key="1">
    <source>
        <dbReference type="ARBA" id="ARBA00000085"/>
    </source>
</evidence>
<dbReference type="PRINTS" id="PR00344">
    <property type="entry name" value="BCTRLSENSOR"/>
</dbReference>
<dbReference type="InterPro" id="IPR049814">
    <property type="entry name" value="Resp_reg_WalK"/>
</dbReference>
<dbReference type="EMBL" id="JAOTMY010000001">
    <property type="protein sequence ID" value="MCY3086827.1"/>
    <property type="molecule type" value="Genomic_DNA"/>
</dbReference>
<evidence type="ECO:0000256" key="5">
    <source>
        <dbReference type="ARBA" id="ARBA00022553"/>
    </source>
</evidence>
<accession>A0A9Q4DBY7</accession>
<dbReference type="InterPro" id="IPR036890">
    <property type="entry name" value="HATPase_C_sf"/>
</dbReference>
<dbReference type="PROSITE" id="PS50885">
    <property type="entry name" value="HAMP"/>
    <property type="match status" value="1"/>
</dbReference>
<dbReference type="Pfam" id="PF02518">
    <property type="entry name" value="HATPase_c"/>
    <property type="match status" value="1"/>
</dbReference>
<dbReference type="PROSITE" id="PS50109">
    <property type="entry name" value="HIS_KIN"/>
    <property type="match status" value="1"/>
</dbReference>
<dbReference type="EC" id="2.7.13.3" evidence="3"/>
<feature type="transmembrane region" description="Helical" evidence="14">
    <location>
        <begin position="20"/>
        <end position="40"/>
    </location>
</feature>
<keyword evidence="12" id="KW-0902">Two-component regulatory system</keyword>
<dbReference type="InterPro" id="IPR003661">
    <property type="entry name" value="HisK_dim/P_dom"/>
</dbReference>
<feature type="domain" description="HAMP" evidence="18">
    <location>
        <begin position="212"/>
        <end position="264"/>
    </location>
</feature>
<dbReference type="CDD" id="cd06225">
    <property type="entry name" value="HAMP"/>
    <property type="match status" value="1"/>
</dbReference>
<dbReference type="RefSeq" id="WP_013669607.1">
    <property type="nucleotide sequence ID" value="NZ_CAJHLG010000001.1"/>
</dbReference>
<evidence type="ECO:0000256" key="8">
    <source>
        <dbReference type="ARBA" id="ARBA00022741"/>
    </source>
</evidence>
<dbReference type="InterPro" id="IPR003660">
    <property type="entry name" value="HAMP_dom"/>
</dbReference>
<dbReference type="Pfam" id="PF00989">
    <property type="entry name" value="PAS"/>
    <property type="match status" value="1"/>
</dbReference>
<dbReference type="EMBL" id="CP145132">
    <property type="protein sequence ID" value="WWC55089.1"/>
    <property type="molecule type" value="Genomic_DNA"/>
</dbReference>
<dbReference type="AlphaFoldDB" id="A0A1E9PPE8"/>
<evidence type="ECO:0000313" key="20">
    <source>
        <dbReference type="EMBL" id="WWC55089.1"/>
    </source>
</evidence>
<feature type="domain" description="Histidine kinase" evidence="15">
    <location>
        <begin position="392"/>
        <end position="615"/>
    </location>
</feature>
<dbReference type="GO" id="GO:0005886">
    <property type="term" value="C:plasma membrane"/>
    <property type="evidence" value="ECO:0007669"/>
    <property type="project" value="UniProtKB-SubCell"/>
</dbReference>
<dbReference type="InterPro" id="IPR050351">
    <property type="entry name" value="BphY/WalK/GraS-like"/>
</dbReference>
<keyword evidence="5" id="KW-0597">Phosphoprotein</keyword>
<dbReference type="Pfam" id="PF23846">
    <property type="entry name" value="Cache_WalK"/>
    <property type="match status" value="1"/>
</dbReference>
<dbReference type="InterPro" id="IPR057640">
    <property type="entry name" value="Cache_WalK"/>
</dbReference>
<dbReference type="InterPro" id="IPR013767">
    <property type="entry name" value="PAS_fold"/>
</dbReference>
<evidence type="ECO:0000259" key="17">
    <source>
        <dbReference type="PROSITE" id="PS50113"/>
    </source>
</evidence>
<dbReference type="CDD" id="cd00075">
    <property type="entry name" value="HATPase"/>
    <property type="match status" value="1"/>
</dbReference>
<evidence type="ECO:0000256" key="2">
    <source>
        <dbReference type="ARBA" id="ARBA00004651"/>
    </source>
</evidence>
<dbReference type="Proteomes" id="UP000250354">
    <property type="component" value="Chromosome"/>
</dbReference>
<dbReference type="Gene3D" id="1.10.287.130">
    <property type="match status" value="1"/>
</dbReference>